<evidence type="ECO:0000313" key="1">
    <source>
        <dbReference type="EMBL" id="RZF61117.1"/>
    </source>
</evidence>
<gene>
    <name evidence="1" type="ORF">EWE75_19550</name>
</gene>
<organism evidence="1 2">
    <name type="scientific">Sphingomonas populi</name>
    <dbReference type="NCBI Taxonomy" id="2484750"/>
    <lineage>
        <taxon>Bacteria</taxon>
        <taxon>Pseudomonadati</taxon>
        <taxon>Pseudomonadota</taxon>
        <taxon>Alphaproteobacteria</taxon>
        <taxon>Sphingomonadales</taxon>
        <taxon>Sphingomonadaceae</taxon>
        <taxon>Sphingomonas</taxon>
    </lineage>
</organism>
<protein>
    <recommendedName>
        <fullName evidence="3">Peptidase M19</fullName>
    </recommendedName>
</protein>
<dbReference type="Gene3D" id="3.20.20.140">
    <property type="entry name" value="Metal-dependent hydrolases"/>
    <property type="match status" value="1"/>
</dbReference>
<dbReference type="Pfam" id="PF01244">
    <property type="entry name" value="Peptidase_M19"/>
    <property type="match status" value="1"/>
</dbReference>
<dbReference type="InterPro" id="IPR032466">
    <property type="entry name" value="Metal_Hydrolase"/>
</dbReference>
<dbReference type="PANTHER" id="PTHR10443">
    <property type="entry name" value="MICROSOMAL DIPEPTIDASE"/>
    <property type="match status" value="1"/>
</dbReference>
<reference evidence="1 2" key="1">
    <citation type="submission" date="2019-02" db="EMBL/GenBank/DDBJ databases">
        <authorList>
            <person name="Li Y."/>
        </authorList>
    </citation>
    <scope>NUCLEOTIDE SEQUENCE [LARGE SCALE GENOMIC DNA]</scope>
    <source>
        <strain evidence="1 2">3-7</strain>
    </source>
</reference>
<dbReference type="GO" id="GO:0006508">
    <property type="term" value="P:proteolysis"/>
    <property type="evidence" value="ECO:0007669"/>
    <property type="project" value="InterPro"/>
</dbReference>
<dbReference type="PROSITE" id="PS51318">
    <property type="entry name" value="TAT"/>
    <property type="match status" value="1"/>
</dbReference>
<name>A0A4Q6XWI8_9SPHN</name>
<dbReference type="PROSITE" id="PS51365">
    <property type="entry name" value="RENAL_DIPEPTIDASE_2"/>
    <property type="match status" value="1"/>
</dbReference>
<evidence type="ECO:0008006" key="3">
    <source>
        <dbReference type="Google" id="ProtNLM"/>
    </source>
</evidence>
<accession>A0A4Q6XWI8</accession>
<keyword evidence="2" id="KW-1185">Reference proteome</keyword>
<dbReference type="InterPro" id="IPR006311">
    <property type="entry name" value="TAT_signal"/>
</dbReference>
<dbReference type="EMBL" id="SGIS01000038">
    <property type="protein sequence ID" value="RZF61117.1"/>
    <property type="molecule type" value="Genomic_DNA"/>
</dbReference>
<dbReference type="Proteomes" id="UP000292085">
    <property type="component" value="Unassembled WGS sequence"/>
</dbReference>
<sequence>MSTTGSISRRTIIAALAGMGGTTLLSPRSAVATADPQDPRVSRIISENITIDMHNHIGQPIFSGHDNRPSESRANADDIDLVGEMRRAGLTAACLTSFVDLYLTPQADDWYRYHLEIFDYIDRVIEMNKIRRALTSADLRAAHVSKFPTIVQSSEGVQWIGGDLRRVAEAYRRGLRHLQLFHQRHDTHQPLGGIQQLLPSGAMQPTPSAEPTGITPFGLEVVGECNKLGILVDLAHASEQSVLDVVKTSHHPLLCSHTALDTPNARSADLYTANPGLRSRLVSTAYARAVAETGGIMGVWRIFPTLKAYVLGIKEMVDVVGIDHTGIGTDTVIAPPPSNSAISARQPRTNAIWPDQRAGFVYALIEEMLVQGFTEADIGKIVGGNYVRVFGEITKNGVVSAV</sequence>
<comment type="caution">
    <text evidence="1">The sequence shown here is derived from an EMBL/GenBank/DDBJ whole genome shotgun (WGS) entry which is preliminary data.</text>
</comment>
<dbReference type="GO" id="GO:0070573">
    <property type="term" value="F:metallodipeptidase activity"/>
    <property type="evidence" value="ECO:0007669"/>
    <property type="project" value="InterPro"/>
</dbReference>
<dbReference type="AlphaFoldDB" id="A0A4Q6XWI8"/>
<dbReference type="RefSeq" id="WP_130159789.1">
    <property type="nucleotide sequence ID" value="NZ_SGIS01000038.1"/>
</dbReference>
<evidence type="ECO:0000313" key="2">
    <source>
        <dbReference type="Proteomes" id="UP000292085"/>
    </source>
</evidence>
<dbReference type="SUPFAM" id="SSF51556">
    <property type="entry name" value="Metallo-dependent hydrolases"/>
    <property type="match status" value="1"/>
</dbReference>
<dbReference type="InterPro" id="IPR008257">
    <property type="entry name" value="Pept_M19"/>
</dbReference>
<dbReference type="PANTHER" id="PTHR10443:SF12">
    <property type="entry name" value="DIPEPTIDASE"/>
    <property type="match status" value="1"/>
</dbReference>
<dbReference type="OrthoDB" id="9804920at2"/>
<proteinExistence type="predicted"/>